<keyword evidence="6" id="KW-1185">Reference proteome</keyword>
<keyword evidence="1" id="KW-0805">Transcription regulation</keyword>
<dbReference type="OrthoDB" id="9788098at2"/>
<dbReference type="SMART" id="SM00345">
    <property type="entry name" value="HTH_GNTR"/>
    <property type="match status" value="1"/>
</dbReference>
<evidence type="ECO:0000313" key="5">
    <source>
        <dbReference type="EMBL" id="SOH95257.1"/>
    </source>
</evidence>
<feature type="domain" description="HTH gntR-type" evidence="4">
    <location>
        <begin position="11"/>
        <end position="78"/>
    </location>
</feature>
<reference evidence="6" key="1">
    <citation type="submission" date="2017-09" db="EMBL/GenBank/DDBJ databases">
        <authorList>
            <person name="Varghese N."/>
            <person name="Submissions S."/>
        </authorList>
    </citation>
    <scope>NUCLEOTIDE SEQUENCE [LARGE SCALE GENOMIC DNA]</scope>
    <source>
        <strain evidence="6">C7</strain>
    </source>
</reference>
<dbReference type="InterPro" id="IPR011711">
    <property type="entry name" value="GntR_C"/>
</dbReference>
<dbReference type="Pfam" id="PF00392">
    <property type="entry name" value="GntR"/>
    <property type="match status" value="1"/>
</dbReference>
<dbReference type="GO" id="GO:0003677">
    <property type="term" value="F:DNA binding"/>
    <property type="evidence" value="ECO:0007669"/>
    <property type="project" value="UniProtKB-KW"/>
</dbReference>
<dbReference type="AlphaFoldDB" id="A0A2C9CVF9"/>
<dbReference type="InterPro" id="IPR000524">
    <property type="entry name" value="Tscrpt_reg_HTH_GntR"/>
</dbReference>
<evidence type="ECO:0000256" key="2">
    <source>
        <dbReference type="ARBA" id="ARBA00023125"/>
    </source>
</evidence>
<organism evidence="5 6">
    <name type="scientific">Pontivivens marinum</name>
    <dbReference type="NCBI Taxonomy" id="1690039"/>
    <lineage>
        <taxon>Bacteria</taxon>
        <taxon>Pseudomonadati</taxon>
        <taxon>Pseudomonadota</taxon>
        <taxon>Alphaproteobacteria</taxon>
        <taxon>Rhodobacterales</taxon>
        <taxon>Paracoccaceae</taxon>
        <taxon>Pontivivens</taxon>
    </lineage>
</organism>
<dbReference type="InterPro" id="IPR036388">
    <property type="entry name" value="WH-like_DNA-bd_sf"/>
</dbReference>
<evidence type="ECO:0000313" key="6">
    <source>
        <dbReference type="Proteomes" id="UP000220034"/>
    </source>
</evidence>
<dbReference type="GO" id="GO:0003700">
    <property type="term" value="F:DNA-binding transcription factor activity"/>
    <property type="evidence" value="ECO:0007669"/>
    <property type="project" value="InterPro"/>
</dbReference>
<protein>
    <submittedName>
        <fullName evidence="5">DNA-binding transcriptional regulator, GntR family</fullName>
    </submittedName>
</protein>
<dbReference type="Gene3D" id="1.10.10.10">
    <property type="entry name" value="Winged helix-like DNA-binding domain superfamily/Winged helix DNA-binding domain"/>
    <property type="match status" value="1"/>
</dbReference>
<dbReference type="Proteomes" id="UP000220034">
    <property type="component" value="Unassembled WGS sequence"/>
</dbReference>
<dbReference type="PANTHER" id="PTHR43537:SF6">
    <property type="entry name" value="HTH-TYPE TRANSCRIPTIONAL REPRESSOR RSPR"/>
    <property type="match status" value="1"/>
</dbReference>
<dbReference type="EMBL" id="OCTN01000009">
    <property type="protein sequence ID" value="SOH95257.1"/>
    <property type="molecule type" value="Genomic_DNA"/>
</dbReference>
<evidence type="ECO:0000256" key="3">
    <source>
        <dbReference type="ARBA" id="ARBA00023163"/>
    </source>
</evidence>
<dbReference type="Gene3D" id="1.20.120.530">
    <property type="entry name" value="GntR ligand-binding domain-like"/>
    <property type="match status" value="1"/>
</dbReference>
<keyword evidence="3" id="KW-0804">Transcription</keyword>
<dbReference type="SMART" id="SM00895">
    <property type="entry name" value="FCD"/>
    <property type="match status" value="1"/>
</dbReference>
<dbReference type="SUPFAM" id="SSF46785">
    <property type="entry name" value="Winged helix' DNA-binding domain"/>
    <property type="match status" value="1"/>
</dbReference>
<dbReference type="CDD" id="cd07377">
    <property type="entry name" value="WHTH_GntR"/>
    <property type="match status" value="1"/>
</dbReference>
<dbReference type="PROSITE" id="PS50949">
    <property type="entry name" value="HTH_GNTR"/>
    <property type="match status" value="1"/>
</dbReference>
<gene>
    <name evidence="5" type="ORF">SAMN06273572_10916</name>
</gene>
<sequence>MVQVTQLGERRTSVDEIFSYLHEEILSLRLRPGDKIPESDVAARFGVSRQPVRDAFSRLANLDLLLIRPQRATEVKRFSMREIVKSRFVRAAIEKEVLRRAAEHCDEAGAAQLDAALASQQKAIEDKDVDGFGALDYAFHETICGIAKAEFAFDVIISEKSKVDRLCVLGLSKEDRMPELVEDHRVIADALKAHDADRAIEAGMLHLSRLDDTIRRISATNANYFEPSDG</sequence>
<dbReference type="PANTHER" id="PTHR43537">
    <property type="entry name" value="TRANSCRIPTIONAL REGULATOR, GNTR FAMILY"/>
    <property type="match status" value="1"/>
</dbReference>
<dbReference type="InterPro" id="IPR036390">
    <property type="entry name" value="WH_DNA-bd_sf"/>
</dbReference>
<keyword evidence="2 5" id="KW-0238">DNA-binding</keyword>
<name>A0A2C9CVF9_9RHOB</name>
<accession>A0A2C9CVF9</accession>
<dbReference type="SUPFAM" id="SSF48008">
    <property type="entry name" value="GntR ligand-binding domain-like"/>
    <property type="match status" value="1"/>
</dbReference>
<evidence type="ECO:0000256" key="1">
    <source>
        <dbReference type="ARBA" id="ARBA00023015"/>
    </source>
</evidence>
<dbReference type="RefSeq" id="WP_097931600.1">
    <property type="nucleotide sequence ID" value="NZ_OCTN01000009.1"/>
</dbReference>
<proteinExistence type="predicted"/>
<evidence type="ECO:0000259" key="4">
    <source>
        <dbReference type="PROSITE" id="PS50949"/>
    </source>
</evidence>
<dbReference type="InterPro" id="IPR008920">
    <property type="entry name" value="TF_FadR/GntR_C"/>
</dbReference>
<dbReference type="Pfam" id="PF07729">
    <property type="entry name" value="FCD"/>
    <property type="match status" value="1"/>
</dbReference>